<dbReference type="Proteomes" id="UP001380953">
    <property type="component" value="Unassembled WGS sequence"/>
</dbReference>
<proteinExistence type="predicted"/>
<comment type="caution">
    <text evidence="1">The sequence shown here is derived from an EMBL/GenBank/DDBJ whole genome shotgun (WGS) entry which is preliminary data.</text>
</comment>
<evidence type="ECO:0000313" key="1">
    <source>
        <dbReference type="EMBL" id="MEJ8302526.1"/>
    </source>
</evidence>
<name>A0ACC6P6I8_9BACL</name>
<protein>
    <submittedName>
        <fullName evidence="1">ADP-forming succinate--CoA ligase subunit beta</fullName>
        <ecNumber evidence="1">6.2.1.5</ecNumber>
    </submittedName>
</protein>
<dbReference type="EC" id="6.2.1.5" evidence="1"/>
<keyword evidence="2" id="KW-1185">Reference proteome</keyword>
<dbReference type="EMBL" id="JBBKAR010000001">
    <property type="protein sequence ID" value="MEJ8302526.1"/>
    <property type="molecule type" value="Genomic_DNA"/>
</dbReference>
<accession>A0ACC6P6I8</accession>
<reference evidence="1" key="1">
    <citation type="submission" date="2024-03" db="EMBL/GenBank/DDBJ databases">
        <title>Whole genome sequecning of epiphytes from Marcgravia umbellata leaves.</title>
        <authorList>
            <person name="Kumar G."/>
            <person name="Savka M.A."/>
        </authorList>
    </citation>
    <scope>NUCLEOTIDE SEQUENCE</scope>
    <source>
        <strain evidence="1">RIT_BL5</strain>
    </source>
</reference>
<keyword evidence="1" id="KW-0436">Ligase</keyword>
<evidence type="ECO:0000313" key="2">
    <source>
        <dbReference type="Proteomes" id="UP001380953"/>
    </source>
</evidence>
<sequence>MNIHEYQGKEVLQQYGVTVPRGKVAFSAAEAVDAARELGTPIVVVKAQIHAGGRGKAGGVKVAKSLDEVRTYAEELIGKVLVTHQTGPEGKEIKRLLIEEGCDIKKEYYVGVVVDRGTGSVVLMASEEGGTEIEEVAAATPEKIFREVVDPAVGLQPFQARRLAYAINIPKELVNKAAKFMLALYEAFVDKDCSIAEINPLVVTGSGDVIALDAKLNFDSNSLFRHKDILALRDLDEEDEKEIAASKFDLSYIALDGNIGCMVNGAGLAMATMDIIKYYGGEPANFLDVGGGATKEKVTEAFKIILSDPEVKGIFINIFGGIMRCDVIADGVVEAAKQIKLEKPLVVRLEGTNVDLGKKILNESGLNIVSADSMADGAKRIVELV</sequence>
<organism evidence="1 2">
    <name type="scientific">Saccharibacillus sacchari</name>
    <dbReference type="NCBI Taxonomy" id="456493"/>
    <lineage>
        <taxon>Bacteria</taxon>
        <taxon>Bacillati</taxon>
        <taxon>Bacillota</taxon>
        <taxon>Bacilli</taxon>
        <taxon>Bacillales</taxon>
        <taxon>Paenibacillaceae</taxon>
        <taxon>Saccharibacillus</taxon>
    </lineage>
</organism>
<gene>
    <name evidence="1" type="primary">sucC</name>
    <name evidence="1" type="ORF">WKI47_01210</name>
</gene>